<keyword evidence="3" id="KW-0378">Hydrolase</keyword>
<keyword evidence="2" id="KW-0645">Protease</keyword>
<dbReference type="OrthoDB" id="9809781at2"/>
<evidence type="ECO:0000256" key="2">
    <source>
        <dbReference type="ARBA" id="ARBA00022670"/>
    </source>
</evidence>
<dbReference type="EMBL" id="CP061336">
    <property type="protein sequence ID" value="QNU66108.1"/>
    <property type="molecule type" value="Genomic_DNA"/>
</dbReference>
<evidence type="ECO:0000256" key="4">
    <source>
        <dbReference type="ARBA" id="ARBA00022807"/>
    </source>
</evidence>
<name>A0A4U7JLI6_9FIRM</name>
<dbReference type="Gene3D" id="3.90.1720.10">
    <property type="entry name" value="endopeptidase domain like (from Nostoc punctiforme)"/>
    <property type="match status" value="1"/>
</dbReference>
<dbReference type="SUPFAM" id="SSF54001">
    <property type="entry name" value="Cysteine proteinases"/>
    <property type="match status" value="1"/>
</dbReference>
<evidence type="ECO:0000256" key="3">
    <source>
        <dbReference type="ARBA" id="ARBA00022801"/>
    </source>
</evidence>
<dbReference type="GO" id="GO:0006508">
    <property type="term" value="P:proteolysis"/>
    <property type="evidence" value="ECO:0007669"/>
    <property type="project" value="UniProtKB-KW"/>
</dbReference>
<organism evidence="6 7">
    <name type="scientific">Ruminiclostridium herbifermentans</name>
    <dbReference type="NCBI Taxonomy" id="2488810"/>
    <lineage>
        <taxon>Bacteria</taxon>
        <taxon>Bacillati</taxon>
        <taxon>Bacillota</taxon>
        <taxon>Clostridia</taxon>
        <taxon>Eubacteriales</taxon>
        <taxon>Oscillospiraceae</taxon>
        <taxon>Ruminiclostridium</taxon>
    </lineage>
</organism>
<reference evidence="6 7" key="1">
    <citation type="submission" date="2020-09" db="EMBL/GenBank/DDBJ databases">
        <title>Characterization and genome sequencing of Ruminiclostridium sp. nov. MA18.</title>
        <authorList>
            <person name="Rettenmaier R."/>
            <person name="Kowollik M.-L."/>
            <person name="Liebl W."/>
            <person name="Zverlov V."/>
        </authorList>
    </citation>
    <scope>NUCLEOTIDE SEQUENCE [LARGE SCALE GENOMIC DNA]</scope>
    <source>
        <strain evidence="6 7">MA18</strain>
    </source>
</reference>
<dbReference type="AlphaFoldDB" id="A0A4U7JLI6"/>
<dbReference type="GO" id="GO:0008234">
    <property type="term" value="F:cysteine-type peptidase activity"/>
    <property type="evidence" value="ECO:0007669"/>
    <property type="project" value="UniProtKB-KW"/>
</dbReference>
<dbReference type="SUPFAM" id="SSF47090">
    <property type="entry name" value="PGBD-like"/>
    <property type="match status" value="1"/>
</dbReference>
<dbReference type="Pfam" id="PF25309">
    <property type="entry name" value="ELLD"/>
    <property type="match status" value="2"/>
</dbReference>
<feature type="domain" description="NlpC/P60" evidence="5">
    <location>
        <begin position="5"/>
        <end position="149"/>
    </location>
</feature>
<dbReference type="PROSITE" id="PS51935">
    <property type="entry name" value="NLPC_P60"/>
    <property type="match status" value="1"/>
</dbReference>
<accession>A0A4U7JLI6</accession>
<evidence type="ECO:0000313" key="7">
    <source>
        <dbReference type="Proteomes" id="UP000306409"/>
    </source>
</evidence>
<dbReference type="InterPro" id="IPR038765">
    <property type="entry name" value="Papain-like_cys_pep_sf"/>
</dbReference>
<gene>
    <name evidence="6" type="ORF">EHE19_014645</name>
</gene>
<dbReference type="InterPro" id="IPR000064">
    <property type="entry name" value="NLP_P60_dom"/>
</dbReference>
<dbReference type="RefSeq" id="WP_137696853.1">
    <property type="nucleotide sequence ID" value="NZ_CP061336.1"/>
</dbReference>
<comment type="similarity">
    <text evidence="1">Belongs to the peptidase C40 family.</text>
</comment>
<evidence type="ECO:0000259" key="5">
    <source>
        <dbReference type="PROSITE" id="PS51935"/>
    </source>
</evidence>
<dbReference type="InterPro" id="IPR057370">
    <property type="entry name" value="ELLD"/>
</dbReference>
<dbReference type="InterPro" id="IPR036365">
    <property type="entry name" value="PGBD-like_sf"/>
</dbReference>
<proteinExistence type="inferred from homology"/>
<dbReference type="KEGG" id="rher:EHE19_014645"/>
<sequence>MNKVEFATQWMIDLANDDSHGYDQIYRWGQYGDYDCSAAVITAWETAGVPVKTNGATYTGNMKNAFINSGFINVTSSIELSKGTGLLRGDVLLKSNSHTAMYIGNGKIVHASNNEKGTASGGKSGDQTGKEICIRSYYNKPWDCILRYIEYNNNPTQNAKKIVQAGQLHVNKFANLNISADGVRGPETKKAGIKVLQTAINLDYNAGLVVDGVWGTKSKKALGSHYVKFGEKQYMVTAAEILLMLQGYDPKGVEYPGTFGSGLKAAINTYKKANNLPQNGVCDSSTFLLLIK</sequence>
<dbReference type="InterPro" id="IPR002477">
    <property type="entry name" value="Peptidoglycan-bd-like"/>
</dbReference>
<evidence type="ECO:0000313" key="6">
    <source>
        <dbReference type="EMBL" id="QNU66108.1"/>
    </source>
</evidence>
<keyword evidence="7" id="KW-1185">Reference proteome</keyword>
<dbReference type="Proteomes" id="UP000306409">
    <property type="component" value="Chromosome"/>
</dbReference>
<dbReference type="Pfam" id="PF01471">
    <property type="entry name" value="PG_binding_1"/>
    <property type="match status" value="1"/>
</dbReference>
<dbReference type="Gene3D" id="1.10.101.10">
    <property type="entry name" value="PGBD-like superfamily/PGBD"/>
    <property type="match status" value="2"/>
</dbReference>
<evidence type="ECO:0000256" key="1">
    <source>
        <dbReference type="ARBA" id="ARBA00007074"/>
    </source>
</evidence>
<keyword evidence="4" id="KW-0788">Thiol protease</keyword>
<protein>
    <submittedName>
        <fullName evidence="6">Peptidoglycan-binding protein</fullName>
    </submittedName>
</protein>
<dbReference type="InterPro" id="IPR036366">
    <property type="entry name" value="PGBDSf"/>
</dbReference>